<keyword evidence="2" id="KW-0004">4Fe-4S</keyword>
<dbReference type="EMBL" id="RAQQ01000014">
    <property type="protein sequence ID" value="RKF25617.1"/>
    <property type="molecule type" value="Genomic_DNA"/>
</dbReference>
<dbReference type="GO" id="GO:0046872">
    <property type="term" value="F:metal ion binding"/>
    <property type="evidence" value="ECO:0007669"/>
    <property type="project" value="UniProtKB-KW"/>
</dbReference>
<keyword evidence="4" id="KW-0479">Metal-binding</keyword>
<dbReference type="SUPFAM" id="SSF102114">
    <property type="entry name" value="Radical SAM enzymes"/>
    <property type="match status" value="1"/>
</dbReference>
<dbReference type="Proteomes" id="UP000285744">
    <property type="component" value="Unassembled WGS sequence"/>
</dbReference>
<dbReference type="InterPro" id="IPR012837">
    <property type="entry name" value="NrdG"/>
</dbReference>
<dbReference type="AlphaFoldDB" id="A0A420EZD6"/>
<dbReference type="GO" id="GO:0051539">
    <property type="term" value="F:4 iron, 4 sulfur cluster binding"/>
    <property type="evidence" value="ECO:0007669"/>
    <property type="project" value="UniProtKB-KW"/>
</dbReference>
<evidence type="ECO:0000256" key="1">
    <source>
        <dbReference type="ARBA" id="ARBA00001966"/>
    </source>
</evidence>
<dbReference type="OrthoDB" id="9782387at2"/>
<evidence type="ECO:0000256" key="5">
    <source>
        <dbReference type="ARBA" id="ARBA00023004"/>
    </source>
</evidence>
<dbReference type="SFLD" id="SFLDS00029">
    <property type="entry name" value="Radical_SAM"/>
    <property type="match status" value="1"/>
</dbReference>
<reference evidence="8 9" key="1">
    <citation type="journal article" date="2018" name="Int. J. Syst. Evol. Microbiol.">
        <title>Micromonospora globbae sp. nov., an endophytic actinomycete isolated from roots of Globba winitii C. H. Wright.</title>
        <authorList>
            <person name="Kuncharoen N."/>
            <person name="Pittayakhajonwut P."/>
            <person name="Tanasupawat S."/>
        </authorList>
    </citation>
    <scope>NUCLEOTIDE SEQUENCE [LARGE SCALE GENOMIC DNA]</scope>
    <source>
        <strain evidence="8 9">WPS1-2</strain>
    </source>
</reference>
<comment type="cofactor">
    <cofactor evidence="1">
        <name>[4Fe-4S] cluster</name>
        <dbReference type="ChEBI" id="CHEBI:49883"/>
    </cofactor>
</comment>
<name>A0A420EZD6_9ACTN</name>
<dbReference type="SFLD" id="SFLDG01063">
    <property type="entry name" value="activating_enzymes__group_1"/>
    <property type="match status" value="1"/>
</dbReference>
<evidence type="ECO:0000256" key="2">
    <source>
        <dbReference type="ARBA" id="ARBA00022485"/>
    </source>
</evidence>
<dbReference type="Gene3D" id="3.20.20.70">
    <property type="entry name" value="Aldolase class I"/>
    <property type="match status" value="1"/>
</dbReference>
<dbReference type="GO" id="GO:0043365">
    <property type="term" value="F:[formate-C-acetyltransferase]-activating enzyme activity"/>
    <property type="evidence" value="ECO:0007669"/>
    <property type="project" value="InterPro"/>
</dbReference>
<feature type="region of interest" description="Disordered" evidence="7">
    <location>
        <begin position="1"/>
        <end position="41"/>
    </location>
</feature>
<proteinExistence type="predicted"/>
<evidence type="ECO:0000256" key="3">
    <source>
        <dbReference type="ARBA" id="ARBA00022691"/>
    </source>
</evidence>
<evidence type="ECO:0000256" key="6">
    <source>
        <dbReference type="ARBA" id="ARBA00023014"/>
    </source>
</evidence>
<evidence type="ECO:0000256" key="4">
    <source>
        <dbReference type="ARBA" id="ARBA00022723"/>
    </source>
</evidence>
<evidence type="ECO:0000256" key="7">
    <source>
        <dbReference type="SAM" id="MobiDB-lite"/>
    </source>
</evidence>
<dbReference type="GO" id="GO:0004748">
    <property type="term" value="F:ribonucleoside-diphosphate reductase activity, thioredoxin disulfide as acceptor"/>
    <property type="evidence" value="ECO:0007669"/>
    <property type="project" value="TreeGrafter"/>
</dbReference>
<dbReference type="Pfam" id="PF13353">
    <property type="entry name" value="Fer4_12"/>
    <property type="match status" value="1"/>
</dbReference>
<sequence length="260" mass="26844">MSDGSARAAGGTGGPARAEARAVGTARAGGPDDQPVPRPSRADTVAVARFLAATRAEGPGERTAIWVQGCDIRCPGCFNPHLWSFRGGERVAPAELARRVLDAGTEGLTLLGGEPFDQAAPLAAVAAAVRAAGRSVMTFSGYTHAQLRRAADAGRDDVAALLDQTDLLVAGPFRRDLIDTARPWVGSTNQEFVLLDDRFPHLLDAVSRTPDRIEVTVDAAGGVAVNGWAGADALDALLASVGRPEPRGPGRATVRPGDGA</sequence>
<dbReference type="InterPro" id="IPR007197">
    <property type="entry name" value="rSAM"/>
</dbReference>
<dbReference type="PANTHER" id="PTHR30352:SF2">
    <property type="entry name" value="ANAEROBIC RIBONUCLEOSIDE-TRIPHOSPHATE REDUCTASE-ACTIVATING PROTEIN"/>
    <property type="match status" value="1"/>
</dbReference>
<keyword evidence="3" id="KW-0949">S-adenosyl-L-methionine</keyword>
<evidence type="ECO:0000313" key="9">
    <source>
        <dbReference type="Proteomes" id="UP000285744"/>
    </source>
</evidence>
<comment type="caution">
    <text evidence="8">The sequence shown here is derived from an EMBL/GenBank/DDBJ whole genome shotgun (WGS) entry which is preliminary data.</text>
</comment>
<dbReference type="SFLD" id="SFLDG01066">
    <property type="entry name" value="organic_radical-activating_enz"/>
    <property type="match status" value="1"/>
</dbReference>
<evidence type="ECO:0000313" key="8">
    <source>
        <dbReference type="EMBL" id="RKF25617.1"/>
    </source>
</evidence>
<organism evidence="8 9">
    <name type="scientific">Micromonospora globbae</name>
    <dbReference type="NCBI Taxonomy" id="1894969"/>
    <lineage>
        <taxon>Bacteria</taxon>
        <taxon>Bacillati</taxon>
        <taxon>Actinomycetota</taxon>
        <taxon>Actinomycetes</taxon>
        <taxon>Micromonosporales</taxon>
        <taxon>Micromonosporaceae</taxon>
        <taxon>Micromonospora</taxon>
    </lineage>
</organism>
<keyword evidence="6" id="KW-0411">Iron-sulfur</keyword>
<dbReference type="InterPro" id="IPR013785">
    <property type="entry name" value="Aldolase_TIM"/>
</dbReference>
<gene>
    <name evidence="8" type="ORF">D7I43_19580</name>
</gene>
<dbReference type="InterPro" id="IPR034457">
    <property type="entry name" value="Organic_radical-activating"/>
</dbReference>
<dbReference type="SFLD" id="SFLDF00299">
    <property type="entry name" value="anaerobic_ribonucleoside-triph"/>
    <property type="match status" value="1"/>
</dbReference>
<protein>
    <submittedName>
        <fullName evidence="8">Radical SAM protein</fullName>
    </submittedName>
</protein>
<dbReference type="InterPro" id="IPR058240">
    <property type="entry name" value="rSAM_sf"/>
</dbReference>
<keyword evidence="5" id="KW-0408">Iron</keyword>
<accession>A0A420EZD6</accession>
<dbReference type="PANTHER" id="PTHR30352">
    <property type="entry name" value="PYRUVATE FORMATE-LYASE-ACTIVATING ENZYME"/>
    <property type="match status" value="1"/>
</dbReference>